<comment type="function">
    <text evidence="5">Bidirectionally degrades single-stranded DNA into large acid-insoluble oligonucleotides, which are then degraded further into small acid-soluble oligonucleotides.</text>
</comment>
<keyword evidence="3 5" id="KW-0378">Hydrolase</keyword>
<dbReference type="NCBIfam" id="TIGR00237">
    <property type="entry name" value="xseA"/>
    <property type="match status" value="1"/>
</dbReference>
<dbReference type="EMBL" id="CP121472">
    <property type="protein sequence ID" value="WPL17609.1"/>
    <property type="molecule type" value="Genomic_DNA"/>
</dbReference>
<evidence type="ECO:0000256" key="5">
    <source>
        <dbReference type="HAMAP-Rule" id="MF_00378"/>
    </source>
</evidence>
<dbReference type="HAMAP" id="MF_00378">
    <property type="entry name" value="Exonuc_7_L"/>
    <property type="match status" value="1"/>
</dbReference>
<dbReference type="CDD" id="cd04489">
    <property type="entry name" value="ExoVII_LU_OBF"/>
    <property type="match status" value="1"/>
</dbReference>
<proteinExistence type="inferred from homology"/>
<comment type="catalytic activity">
    <reaction evidence="5 6">
        <text>Exonucleolytic cleavage in either 5'- to 3'- or 3'- to 5'-direction to yield nucleoside 5'-phosphates.</text>
        <dbReference type="EC" id="3.1.11.6"/>
    </reaction>
</comment>
<keyword evidence="4 5" id="KW-0269">Exonuclease</keyword>
<evidence type="ECO:0000259" key="8">
    <source>
        <dbReference type="Pfam" id="PF02601"/>
    </source>
</evidence>
<comment type="subunit">
    <text evidence="5">Heterooligomer composed of large and small subunits.</text>
</comment>
<dbReference type="GO" id="GO:0008855">
    <property type="term" value="F:exodeoxyribonuclease VII activity"/>
    <property type="evidence" value="ECO:0007669"/>
    <property type="project" value="UniProtKB-EC"/>
</dbReference>
<evidence type="ECO:0000256" key="7">
    <source>
        <dbReference type="SAM" id="Coils"/>
    </source>
</evidence>
<feature type="domain" description="OB-fold nucleic acid binding" evidence="9">
    <location>
        <begin position="17"/>
        <end position="108"/>
    </location>
</feature>
<keyword evidence="7" id="KW-0175">Coiled coil</keyword>
<feature type="coiled-coil region" evidence="7">
    <location>
        <begin position="289"/>
        <end position="358"/>
    </location>
</feature>
<dbReference type="Pfam" id="PF13742">
    <property type="entry name" value="tRNA_anti_2"/>
    <property type="match status" value="1"/>
</dbReference>
<keyword evidence="2 5" id="KW-0540">Nuclease</keyword>
<dbReference type="InterPro" id="IPR025824">
    <property type="entry name" value="OB-fold_nuc-bd_dom"/>
</dbReference>
<gene>
    <name evidence="5 10" type="primary">xseA</name>
    <name evidence="10" type="ORF">Thiowin_02634</name>
</gene>
<sequence>MTYDNQQPTLDFGRDIWSVSRLNRELSAVLQGSFPLLWVRGEVSNLARPASGHLYFSLKDQAAQMRCVMFRNKRLLAAVTPANGQQLLVRARLGFYEPRGECQLIIEHAEPAGEGALRMALEALKRRLAAEGLFDEAGKRALPAFPCQIGLITSASGAALHDLLTVLGRRWPLTPLLIYPAQVQGEGAAASLIAALERAKARADCDLLILARGGGSFEDLMAFNDEGLVRAIRACTIPVLTGIGHEVDFSLADLAADRRAATPSAAAECATPAQQAVRERLLALERRLVAKTQAQLQHMRRRLTNSERHLRLLHPRNRLQQQAQRLDQLEQRLRAMLERDLERRRQRLQRLRQRLALATPARAIAGAGNRLERLRSRLRTAGQGLIEHKRQRLQAASAALNARSPLATLGRGYALVSGCEGQLIRSRHQIQAGDCLSIRLLDGTVTARAEDAARAKESTRT</sequence>
<accession>A0ABZ0SBE4</accession>
<feature type="domain" description="Exonuclease VII large subunit C-terminal" evidence="8">
    <location>
        <begin position="133"/>
        <end position="447"/>
    </location>
</feature>
<comment type="similarity">
    <text evidence="5 6">Belongs to the XseA family.</text>
</comment>
<keyword evidence="11" id="KW-1185">Reference proteome</keyword>
<dbReference type="PANTHER" id="PTHR30008">
    <property type="entry name" value="EXODEOXYRIBONUCLEASE 7 LARGE SUBUNIT"/>
    <property type="match status" value="1"/>
</dbReference>
<dbReference type="InterPro" id="IPR020579">
    <property type="entry name" value="Exonuc_VII_lsu_C"/>
</dbReference>
<dbReference type="RefSeq" id="WP_328983417.1">
    <property type="nucleotide sequence ID" value="NZ_CP121472.1"/>
</dbReference>
<evidence type="ECO:0000313" key="10">
    <source>
        <dbReference type="EMBL" id="WPL17609.1"/>
    </source>
</evidence>
<dbReference type="EC" id="3.1.11.6" evidence="5"/>
<dbReference type="Pfam" id="PF02601">
    <property type="entry name" value="Exonuc_VII_L"/>
    <property type="match status" value="1"/>
</dbReference>
<evidence type="ECO:0000259" key="9">
    <source>
        <dbReference type="Pfam" id="PF13742"/>
    </source>
</evidence>
<evidence type="ECO:0000256" key="4">
    <source>
        <dbReference type="ARBA" id="ARBA00022839"/>
    </source>
</evidence>
<reference evidence="10 11" key="1">
    <citation type="journal article" date="2023" name="Microorganisms">
        <title>Thiorhodovibrio frisius and Trv. litoralis spp. nov., Two Novel Members from a Clade of Fastidious Purple Sulfur Bacteria That Exhibit Unique Red-Shifted Light-Harvesting Capabilities.</title>
        <authorList>
            <person name="Methner A."/>
            <person name="Kuzyk S.B."/>
            <person name="Petersen J."/>
            <person name="Bauer S."/>
            <person name="Brinkmann H."/>
            <person name="Sichau K."/>
            <person name="Wanner G."/>
            <person name="Wolf J."/>
            <person name="Neumann-Schaal M."/>
            <person name="Henke P."/>
            <person name="Tank M."/>
            <person name="Sproer C."/>
            <person name="Bunk B."/>
            <person name="Overmann J."/>
        </authorList>
    </citation>
    <scope>NUCLEOTIDE SEQUENCE [LARGE SCALE GENOMIC DNA]</scope>
    <source>
        <strain evidence="10 11">DSM 6702</strain>
    </source>
</reference>
<dbReference type="Proteomes" id="UP001432180">
    <property type="component" value="Chromosome"/>
</dbReference>
<keyword evidence="1 5" id="KW-0963">Cytoplasm</keyword>
<protein>
    <recommendedName>
        <fullName evidence="5">Exodeoxyribonuclease 7 large subunit</fullName>
        <ecNumber evidence="5">3.1.11.6</ecNumber>
    </recommendedName>
    <alternativeName>
        <fullName evidence="5">Exodeoxyribonuclease VII large subunit</fullName>
        <shortName evidence="5">Exonuclease VII large subunit</shortName>
    </alternativeName>
</protein>
<evidence type="ECO:0000256" key="3">
    <source>
        <dbReference type="ARBA" id="ARBA00022801"/>
    </source>
</evidence>
<evidence type="ECO:0000256" key="1">
    <source>
        <dbReference type="ARBA" id="ARBA00022490"/>
    </source>
</evidence>
<evidence type="ECO:0000256" key="6">
    <source>
        <dbReference type="RuleBase" id="RU004355"/>
    </source>
</evidence>
<comment type="subcellular location">
    <subcellularLocation>
        <location evidence="5 6">Cytoplasm</location>
    </subcellularLocation>
</comment>
<evidence type="ECO:0000313" key="11">
    <source>
        <dbReference type="Proteomes" id="UP001432180"/>
    </source>
</evidence>
<organism evidence="10 11">
    <name type="scientific">Thiorhodovibrio winogradskyi</name>
    <dbReference type="NCBI Taxonomy" id="77007"/>
    <lineage>
        <taxon>Bacteria</taxon>
        <taxon>Pseudomonadati</taxon>
        <taxon>Pseudomonadota</taxon>
        <taxon>Gammaproteobacteria</taxon>
        <taxon>Chromatiales</taxon>
        <taxon>Chromatiaceae</taxon>
        <taxon>Thiorhodovibrio</taxon>
    </lineage>
</organism>
<name>A0ABZ0SBE4_9GAMM</name>
<evidence type="ECO:0000256" key="2">
    <source>
        <dbReference type="ARBA" id="ARBA00022722"/>
    </source>
</evidence>
<dbReference type="PANTHER" id="PTHR30008:SF0">
    <property type="entry name" value="EXODEOXYRIBONUCLEASE 7 LARGE SUBUNIT"/>
    <property type="match status" value="1"/>
</dbReference>
<dbReference type="InterPro" id="IPR003753">
    <property type="entry name" value="Exonuc_VII_L"/>
</dbReference>